<dbReference type="RefSeq" id="WP_109252958.1">
    <property type="nucleotide sequence ID" value="NZ_QEXV01000003.1"/>
</dbReference>
<reference evidence="8" key="1">
    <citation type="submission" date="2018-05" db="EMBL/GenBank/DDBJ databases">
        <authorList>
            <person name="Liu B.-T."/>
        </authorList>
    </citation>
    <scope>NUCLEOTIDE SEQUENCE [LARGE SCALE GENOMIC DNA]</scope>
    <source>
        <strain evidence="8">WD6-1</strain>
    </source>
</reference>
<dbReference type="SUPFAM" id="SSF47090">
    <property type="entry name" value="PGBD-like"/>
    <property type="match status" value="1"/>
</dbReference>
<evidence type="ECO:0000256" key="4">
    <source>
        <dbReference type="ARBA" id="ARBA00022801"/>
    </source>
</evidence>
<dbReference type="InterPro" id="IPR036365">
    <property type="entry name" value="PGBD-like_sf"/>
</dbReference>
<dbReference type="EC" id="3.5.1.28" evidence="3"/>
<name>A0A2U2BUQ9_9PROT</name>
<organism evidence="7 8">
    <name type="scientific">Marinicauda salina</name>
    <dbReference type="NCBI Taxonomy" id="2135793"/>
    <lineage>
        <taxon>Bacteria</taxon>
        <taxon>Pseudomonadati</taxon>
        <taxon>Pseudomonadota</taxon>
        <taxon>Alphaproteobacteria</taxon>
        <taxon>Maricaulales</taxon>
        <taxon>Maricaulaceae</taxon>
        <taxon>Marinicauda</taxon>
    </lineage>
</organism>
<evidence type="ECO:0000256" key="3">
    <source>
        <dbReference type="ARBA" id="ARBA00011901"/>
    </source>
</evidence>
<comment type="similarity">
    <text evidence="2">Belongs to the N-acetylmuramoyl-L-alanine amidase 2 family.</text>
</comment>
<dbReference type="OrthoDB" id="9794842at2"/>
<keyword evidence="8" id="KW-1185">Reference proteome</keyword>
<gene>
    <name evidence="7" type="ORF">DDZ18_08720</name>
</gene>
<protein>
    <recommendedName>
        <fullName evidence="3">N-acetylmuramoyl-L-alanine amidase</fullName>
        <ecNumber evidence="3">3.5.1.28</ecNumber>
    </recommendedName>
</protein>
<dbReference type="SMART" id="SM00644">
    <property type="entry name" value="Ami_2"/>
    <property type="match status" value="1"/>
</dbReference>
<dbReference type="GO" id="GO:0009254">
    <property type="term" value="P:peptidoglycan turnover"/>
    <property type="evidence" value="ECO:0007669"/>
    <property type="project" value="TreeGrafter"/>
</dbReference>
<accession>A0A2U2BUQ9</accession>
<proteinExistence type="inferred from homology"/>
<dbReference type="Proteomes" id="UP000245168">
    <property type="component" value="Unassembled WGS sequence"/>
</dbReference>
<evidence type="ECO:0000256" key="1">
    <source>
        <dbReference type="ARBA" id="ARBA00001561"/>
    </source>
</evidence>
<evidence type="ECO:0000256" key="5">
    <source>
        <dbReference type="ARBA" id="ARBA00023316"/>
    </source>
</evidence>
<dbReference type="AlphaFoldDB" id="A0A2U2BUQ9"/>
<keyword evidence="5" id="KW-0961">Cell wall biogenesis/degradation</keyword>
<comment type="catalytic activity">
    <reaction evidence="1">
        <text>Hydrolyzes the link between N-acetylmuramoyl residues and L-amino acid residues in certain cell-wall glycopeptides.</text>
        <dbReference type="EC" id="3.5.1.28"/>
    </reaction>
</comment>
<evidence type="ECO:0000313" key="8">
    <source>
        <dbReference type="Proteomes" id="UP000245168"/>
    </source>
</evidence>
<dbReference type="CDD" id="cd06583">
    <property type="entry name" value="PGRP"/>
    <property type="match status" value="1"/>
</dbReference>
<dbReference type="SUPFAM" id="SSF55846">
    <property type="entry name" value="N-acetylmuramoyl-L-alanine amidase-like"/>
    <property type="match status" value="1"/>
</dbReference>
<comment type="caution">
    <text evidence="7">The sequence shown here is derived from an EMBL/GenBank/DDBJ whole genome shotgun (WGS) entry which is preliminary data.</text>
</comment>
<dbReference type="InterPro" id="IPR036505">
    <property type="entry name" value="Amidase/PGRP_sf"/>
</dbReference>
<dbReference type="GO" id="GO:0009253">
    <property type="term" value="P:peptidoglycan catabolic process"/>
    <property type="evidence" value="ECO:0007669"/>
    <property type="project" value="InterPro"/>
</dbReference>
<dbReference type="GO" id="GO:0071555">
    <property type="term" value="P:cell wall organization"/>
    <property type="evidence" value="ECO:0007669"/>
    <property type="project" value="UniProtKB-KW"/>
</dbReference>
<evidence type="ECO:0000313" key="7">
    <source>
        <dbReference type="EMBL" id="PWE17727.1"/>
    </source>
</evidence>
<dbReference type="InterPro" id="IPR036366">
    <property type="entry name" value="PGBDSf"/>
</dbReference>
<dbReference type="InterPro" id="IPR051206">
    <property type="entry name" value="NAMLAA_amidase_2"/>
</dbReference>
<evidence type="ECO:0000259" key="6">
    <source>
        <dbReference type="SMART" id="SM00644"/>
    </source>
</evidence>
<dbReference type="GO" id="GO:0008745">
    <property type="term" value="F:N-acetylmuramoyl-L-alanine amidase activity"/>
    <property type="evidence" value="ECO:0007669"/>
    <property type="project" value="UniProtKB-EC"/>
</dbReference>
<dbReference type="Pfam" id="PF01510">
    <property type="entry name" value="Amidase_2"/>
    <property type="match status" value="1"/>
</dbReference>
<dbReference type="PANTHER" id="PTHR30417:SF1">
    <property type="entry name" value="N-ACETYLMURAMOYL-L-ALANINE AMIDASE AMID"/>
    <property type="match status" value="1"/>
</dbReference>
<dbReference type="EMBL" id="QEXV01000003">
    <property type="protein sequence ID" value="PWE17727.1"/>
    <property type="molecule type" value="Genomic_DNA"/>
</dbReference>
<dbReference type="PANTHER" id="PTHR30417">
    <property type="entry name" value="N-ACETYLMURAMOYL-L-ALANINE AMIDASE AMID"/>
    <property type="match status" value="1"/>
</dbReference>
<dbReference type="InterPro" id="IPR002502">
    <property type="entry name" value="Amidase_domain"/>
</dbReference>
<dbReference type="Gene3D" id="3.40.80.10">
    <property type="entry name" value="Peptidoglycan recognition protein-like"/>
    <property type="match status" value="1"/>
</dbReference>
<evidence type="ECO:0000256" key="2">
    <source>
        <dbReference type="ARBA" id="ARBA00007553"/>
    </source>
</evidence>
<sequence>MTMTDRASPNFNDRAGPVSMLVLHYTGMETGDAAIERLCDPAAKVSAHYVVEEDGSVLRLVAEDKRAWHAGVARWRGIEDVNSASIGIEIVNGGHDFGLPDFPDAQIEAVIALSREILGRHEIAARDVVGHSDVAPERKLDPGERFPWARLAAAGVGLWPDTAGADEAAVSELAANLEALERIGYGVEDIAPEDLVAAFQRRYRPGRVDGVLDAETAGLIARVRALCA</sequence>
<feature type="domain" description="N-acetylmuramoyl-L-alanine amidase" evidence="6">
    <location>
        <begin position="6"/>
        <end position="143"/>
    </location>
</feature>
<dbReference type="GO" id="GO:0019867">
    <property type="term" value="C:outer membrane"/>
    <property type="evidence" value="ECO:0007669"/>
    <property type="project" value="TreeGrafter"/>
</dbReference>
<dbReference type="Gene3D" id="1.10.101.10">
    <property type="entry name" value="PGBD-like superfamily/PGBD"/>
    <property type="match status" value="1"/>
</dbReference>
<keyword evidence="4" id="KW-0378">Hydrolase</keyword>